<feature type="region of interest" description="Disordered" evidence="1">
    <location>
        <begin position="350"/>
        <end position="370"/>
    </location>
</feature>
<evidence type="ECO:0000313" key="2">
    <source>
        <dbReference type="EMBL" id="MBB5516755.1"/>
    </source>
</evidence>
<reference evidence="2 3" key="1">
    <citation type="submission" date="2020-08" db="EMBL/GenBank/DDBJ databases">
        <title>Genomic Encyclopedia of Type Strains, Phase IV (KMG-IV): sequencing the most valuable type-strain genomes for metagenomic binning, comparative biology and taxonomic classification.</title>
        <authorList>
            <person name="Goeker M."/>
        </authorList>
    </citation>
    <scope>NUCLEOTIDE SEQUENCE [LARGE SCALE GENOMIC DNA]</scope>
    <source>
        <strain evidence="2 3">DSM 103377</strain>
    </source>
</reference>
<dbReference type="EMBL" id="JACIJS010000008">
    <property type="protein sequence ID" value="MBB5516755.1"/>
    <property type="molecule type" value="Genomic_DNA"/>
</dbReference>
<dbReference type="AlphaFoldDB" id="A0A840X4J3"/>
<feature type="region of interest" description="Disordered" evidence="1">
    <location>
        <begin position="301"/>
        <end position="328"/>
    </location>
</feature>
<gene>
    <name evidence="2" type="ORF">FHS89_002795</name>
</gene>
<name>A0A840X4J3_9RHOB</name>
<sequence>MMKSDDRLMVILTSIVLVIAVGTMVQKSDYILAAFSSPDEFDAIEDAFAVRAGRPQVLDVLSNDMNVVENDANNILIIQQPSCGTVRRVSGGLEYINSESCGGRMTFTYCVAQGDSCPSAQVTLTVALPESLENRPLIAESSFPTLRAPSLAAPNSNTGLAPEDALASVRVRPGSPSGIVTPDISASSGIGQQTSAAVSVGTLSSGFGSAPGVDQSPTAAPRIASMSARPVAPSPAAPQLGNIGQDLRDSIATPAAPANTTLAQPQLTARIDTPTTAPQPQAEQPSGAVSRLRSLTSLFRAAPTSTDSAPTRVANTQPSARPSGVQTNVGLGNAEIVTERAAQVILPTRQAPETTRAQAPVLGGGSTSSGLSGLALPSTPRIGAAPQPQQPAIQADERVAALAPSTAQSPTPVAPVADVVATCDVNLTVSLKLGEIMAATVVSECRPNEVVMFEHAGLKFDLMTDDNGTVQVDIPALDEEATLTATFADDASDLETITVRGVDRSARVGIAWTGDINFDLHATEFGAREGTEGHVWEGAPRSYRDARRNGGGFLTMLGLPGMHQAEIYTLPVTRRTNGGTVDMAVRIGEGSAVCDTSVQLYTSSNQLALEAELRDIGIAINGCAADLTEVRYTTAVPDISIASR</sequence>
<proteinExistence type="predicted"/>
<evidence type="ECO:0000313" key="3">
    <source>
        <dbReference type="Proteomes" id="UP000553766"/>
    </source>
</evidence>
<comment type="caution">
    <text evidence="2">The sequence shown here is derived from an EMBL/GenBank/DDBJ whole genome shotgun (WGS) entry which is preliminary data.</text>
</comment>
<accession>A0A840X4J3</accession>
<organism evidence="2 3">
    <name type="scientific">Rubricella aquisinus</name>
    <dbReference type="NCBI Taxonomy" id="2028108"/>
    <lineage>
        <taxon>Bacteria</taxon>
        <taxon>Pseudomonadati</taxon>
        <taxon>Pseudomonadota</taxon>
        <taxon>Alphaproteobacteria</taxon>
        <taxon>Rhodobacterales</taxon>
        <taxon>Paracoccaceae</taxon>
        <taxon>Rubricella</taxon>
    </lineage>
</organism>
<feature type="region of interest" description="Disordered" evidence="1">
    <location>
        <begin position="209"/>
        <end position="243"/>
    </location>
</feature>
<dbReference type="RefSeq" id="WP_184012676.1">
    <property type="nucleotide sequence ID" value="NZ_JACIJS010000008.1"/>
</dbReference>
<protein>
    <submittedName>
        <fullName evidence="2">Uncharacterized protein</fullName>
    </submittedName>
</protein>
<dbReference type="Proteomes" id="UP000553766">
    <property type="component" value="Unassembled WGS sequence"/>
</dbReference>
<keyword evidence="3" id="KW-1185">Reference proteome</keyword>
<evidence type="ECO:0000256" key="1">
    <source>
        <dbReference type="SAM" id="MobiDB-lite"/>
    </source>
</evidence>